<protein>
    <submittedName>
        <fullName evidence="3">Uncharacterized protein</fullName>
    </submittedName>
</protein>
<keyword evidence="2" id="KW-0732">Signal</keyword>
<gene>
    <name evidence="3" type="ORF">K491DRAFT_112593</name>
</gene>
<reference evidence="3" key="1">
    <citation type="journal article" date="2020" name="Stud. Mycol.">
        <title>101 Dothideomycetes genomes: a test case for predicting lifestyles and emergence of pathogens.</title>
        <authorList>
            <person name="Haridas S."/>
            <person name="Albert R."/>
            <person name="Binder M."/>
            <person name="Bloem J."/>
            <person name="Labutti K."/>
            <person name="Salamov A."/>
            <person name="Andreopoulos B."/>
            <person name="Baker S."/>
            <person name="Barry K."/>
            <person name="Bills G."/>
            <person name="Bluhm B."/>
            <person name="Cannon C."/>
            <person name="Castanera R."/>
            <person name="Culley D."/>
            <person name="Daum C."/>
            <person name="Ezra D."/>
            <person name="Gonzalez J."/>
            <person name="Henrissat B."/>
            <person name="Kuo A."/>
            <person name="Liang C."/>
            <person name="Lipzen A."/>
            <person name="Lutzoni F."/>
            <person name="Magnuson J."/>
            <person name="Mondo S."/>
            <person name="Nolan M."/>
            <person name="Ohm R."/>
            <person name="Pangilinan J."/>
            <person name="Park H.-J."/>
            <person name="Ramirez L."/>
            <person name="Alfaro M."/>
            <person name="Sun H."/>
            <person name="Tritt A."/>
            <person name="Yoshinaga Y."/>
            <person name="Zwiers L.-H."/>
            <person name="Turgeon B."/>
            <person name="Goodwin S."/>
            <person name="Spatafora J."/>
            <person name="Crous P."/>
            <person name="Grigoriev I."/>
        </authorList>
    </citation>
    <scope>NUCLEOTIDE SEQUENCE</scope>
    <source>
        <strain evidence="3">CBS 122681</strain>
    </source>
</reference>
<proteinExistence type="predicted"/>
<sequence>MSPARSLGWRWPCCLVRAVLSDSEWGTTRYGIEVVELQHRGASAGLAQTIGPGQRWRWRPLPCAATAASCNHVPKHERLATSSSSRRRPSIAASSNADADGESRSSNSARLAWTRWAAPRDWAGLGCSSGGAWCSVSDGMRPLSSLRLAFQDVALSAFPLPSVCRPGAYARAHTHIARHPLAQHVYALRCSPQLLLPLLLLLLLCLPIASAPSPDLALLAASTRLRHANRLPPA</sequence>
<evidence type="ECO:0000256" key="1">
    <source>
        <dbReference type="SAM" id="MobiDB-lite"/>
    </source>
</evidence>
<dbReference type="Proteomes" id="UP000799324">
    <property type="component" value="Unassembled WGS sequence"/>
</dbReference>
<evidence type="ECO:0000313" key="4">
    <source>
        <dbReference type="Proteomes" id="UP000799324"/>
    </source>
</evidence>
<feature type="region of interest" description="Disordered" evidence="1">
    <location>
        <begin position="76"/>
        <end position="104"/>
    </location>
</feature>
<organism evidence="3 4">
    <name type="scientific">Lophiostoma macrostomum CBS 122681</name>
    <dbReference type="NCBI Taxonomy" id="1314788"/>
    <lineage>
        <taxon>Eukaryota</taxon>
        <taxon>Fungi</taxon>
        <taxon>Dikarya</taxon>
        <taxon>Ascomycota</taxon>
        <taxon>Pezizomycotina</taxon>
        <taxon>Dothideomycetes</taxon>
        <taxon>Pleosporomycetidae</taxon>
        <taxon>Pleosporales</taxon>
        <taxon>Lophiostomataceae</taxon>
        <taxon>Lophiostoma</taxon>
    </lineage>
</organism>
<name>A0A6A6ST66_9PLEO</name>
<feature type="signal peptide" evidence="2">
    <location>
        <begin position="1"/>
        <end position="21"/>
    </location>
</feature>
<evidence type="ECO:0000256" key="2">
    <source>
        <dbReference type="SAM" id="SignalP"/>
    </source>
</evidence>
<feature type="chain" id="PRO_5025421588" evidence="2">
    <location>
        <begin position="22"/>
        <end position="234"/>
    </location>
</feature>
<dbReference type="EMBL" id="MU004439">
    <property type="protein sequence ID" value="KAF2650946.1"/>
    <property type="molecule type" value="Genomic_DNA"/>
</dbReference>
<evidence type="ECO:0000313" key="3">
    <source>
        <dbReference type="EMBL" id="KAF2650946.1"/>
    </source>
</evidence>
<keyword evidence="4" id="KW-1185">Reference proteome</keyword>
<feature type="compositionally biased region" description="Low complexity" evidence="1">
    <location>
        <begin position="80"/>
        <end position="97"/>
    </location>
</feature>
<dbReference type="AlphaFoldDB" id="A0A6A6ST66"/>
<accession>A0A6A6ST66</accession>